<keyword evidence="1" id="KW-0472">Membrane</keyword>
<evidence type="ECO:0008006" key="4">
    <source>
        <dbReference type="Google" id="ProtNLM"/>
    </source>
</evidence>
<protein>
    <recommendedName>
        <fullName evidence="4">G-protein coupled receptors family 1 profile domain-containing protein</fullName>
    </recommendedName>
</protein>
<keyword evidence="1" id="KW-0812">Transmembrane</keyword>
<dbReference type="AlphaFoldDB" id="A0AA39IP43"/>
<dbReference type="EMBL" id="JAUCMV010000001">
    <property type="protein sequence ID" value="KAK0427260.1"/>
    <property type="molecule type" value="Genomic_DNA"/>
</dbReference>
<comment type="caution">
    <text evidence="2">The sequence shown here is derived from an EMBL/GenBank/DDBJ whole genome shotgun (WGS) entry which is preliminary data.</text>
</comment>
<proteinExistence type="predicted"/>
<feature type="transmembrane region" description="Helical" evidence="1">
    <location>
        <begin position="6"/>
        <end position="26"/>
    </location>
</feature>
<organism evidence="2 3">
    <name type="scientific">Steinernema hermaphroditum</name>
    <dbReference type="NCBI Taxonomy" id="289476"/>
    <lineage>
        <taxon>Eukaryota</taxon>
        <taxon>Metazoa</taxon>
        <taxon>Ecdysozoa</taxon>
        <taxon>Nematoda</taxon>
        <taxon>Chromadorea</taxon>
        <taxon>Rhabditida</taxon>
        <taxon>Tylenchina</taxon>
        <taxon>Panagrolaimomorpha</taxon>
        <taxon>Strongyloidoidea</taxon>
        <taxon>Steinernematidae</taxon>
        <taxon>Steinernema</taxon>
    </lineage>
</organism>
<keyword evidence="3" id="KW-1185">Reference proteome</keyword>
<feature type="transmembrane region" description="Helical" evidence="1">
    <location>
        <begin position="123"/>
        <end position="142"/>
    </location>
</feature>
<keyword evidence="1" id="KW-1133">Transmembrane helix</keyword>
<feature type="transmembrane region" description="Helical" evidence="1">
    <location>
        <begin position="167"/>
        <end position="190"/>
    </location>
</feature>
<feature type="transmembrane region" description="Helical" evidence="1">
    <location>
        <begin position="211"/>
        <end position="236"/>
    </location>
</feature>
<feature type="transmembrane region" description="Helical" evidence="1">
    <location>
        <begin position="47"/>
        <end position="68"/>
    </location>
</feature>
<name>A0AA39IP43_9BILA</name>
<gene>
    <name evidence="2" type="ORF">QR680_010139</name>
</gene>
<sequence length="279" mass="31856">MTVEVNITILLSLNLLFNLCSFVVNLTSLRRIYKEKSQHFTLVNVKVVIDTIFSIAGVAYITAIEMRIRGLSNNEVTFHIANVLFSTEMSMGVVSVLTAVDRLIAIRKPALYLSIYFPFLKKFTFLATSIMFLATFAVYLLYKKPRLDEGYMFYHFTLPYVQTITHFMYTLLFLTSVVIGLFVWDAFNALTKRSAQPMTTYAKKLVVANRIVVCEMAADLFVLSLPTSTLAFLKYVFNFDIVQMVGPITLPLFSIYVFICALSYTFLTRKTKVQNIQIS</sequence>
<reference evidence="2" key="1">
    <citation type="submission" date="2023-06" db="EMBL/GenBank/DDBJ databases">
        <title>Genomic analysis of the entomopathogenic nematode Steinernema hermaphroditum.</title>
        <authorList>
            <person name="Schwarz E.M."/>
            <person name="Heppert J.K."/>
            <person name="Baniya A."/>
            <person name="Schwartz H.T."/>
            <person name="Tan C.-H."/>
            <person name="Antoshechkin I."/>
            <person name="Sternberg P.W."/>
            <person name="Goodrich-Blair H."/>
            <person name="Dillman A.R."/>
        </authorList>
    </citation>
    <scope>NUCLEOTIDE SEQUENCE</scope>
    <source>
        <strain evidence="2">PS9179</strain>
        <tissue evidence="2">Whole animal</tissue>
    </source>
</reference>
<feature type="transmembrane region" description="Helical" evidence="1">
    <location>
        <begin position="248"/>
        <end position="267"/>
    </location>
</feature>
<accession>A0AA39IP43</accession>
<evidence type="ECO:0000313" key="3">
    <source>
        <dbReference type="Proteomes" id="UP001175271"/>
    </source>
</evidence>
<dbReference type="Proteomes" id="UP001175271">
    <property type="component" value="Unassembled WGS sequence"/>
</dbReference>
<feature type="transmembrane region" description="Helical" evidence="1">
    <location>
        <begin position="80"/>
        <end position="103"/>
    </location>
</feature>
<evidence type="ECO:0000313" key="2">
    <source>
        <dbReference type="EMBL" id="KAK0427260.1"/>
    </source>
</evidence>
<evidence type="ECO:0000256" key="1">
    <source>
        <dbReference type="SAM" id="Phobius"/>
    </source>
</evidence>